<gene>
    <name evidence="2" type="ORF">CRENPOLYSF2_190017</name>
</gene>
<dbReference type="Pfam" id="PF14491">
    <property type="entry name" value="DUF4435"/>
    <property type="match status" value="1"/>
</dbReference>
<proteinExistence type="predicted"/>
<protein>
    <recommendedName>
        <fullName evidence="1">DUF4435 domain-containing protein</fullName>
    </recommendedName>
</protein>
<dbReference type="Proteomes" id="UP000195442">
    <property type="component" value="Unassembled WGS sequence"/>
</dbReference>
<dbReference type="EMBL" id="FUKJ01000101">
    <property type="protein sequence ID" value="SJM90877.1"/>
    <property type="molecule type" value="Genomic_DNA"/>
</dbReference>
<feature type="domain" description="DUF4435" evidence="1">
    <location>
        <begin position="29"/>
        <end position="224"/>
    </location>
</feature>
<organism evidence="2 3">
    <name type="scientific">Crenothrix polyspora</name>
    <dbReference type="NCBI Taxonomy" id="360316"/>
    <lineage>
        <taxon>Bacteria</taxon>
        <taxon>Pseudomonadati</taxon>
        <taxon>Pseudomonadota</taxon>
        <taxon>Gammaproteobacteria</taxon>
        <taxon>Methylococcales</taxon>
        <taxon>Crenotrichaceae</taxon>
        <taxon>Crenothrix</taxon>
    </lineage>
</organism>
<dbReference type="OrthoDB" id="7058238at2"/>
<accession>A0A1R4H3X3</accession>
<evidence type="ECO:0000313" key="2">
    <source>
        <dbReference type="EMBL" id="SJM90877.1"/>
    </source>
</evidence>
<dbReference type="RefSeq" id="WP_087146288.1">
    <property type="nucleotide sequence ID" value="NZ_FUKJ01000101.1"/>
</dbReference>
<keyword evidence="3" id="KW-1185">Reference proteome</keyword>
<reference evidence="3" key="1">
    <citation type="submission" date="2017-02" db="EMBL/GenBank/DDBJ databases">
        <authorList>
            <person name="Daims H."/>
        </authorList>
    </citation>
    <scope>NUCLEOTIDE SEQUENCE [LARGE SCALE GENOMIC DNA]</scope>
</reference>
<sequence>MRQYLDKNDTIGEIRQARKHPVGKSYLWILVEGLSDQKLYSKLIDGHNTKVEMVNGGGKNELRDALEILIQETNKVIGIRDADFMRFDQQKETINVLFLTDAHDAEMMLLANDVVFQQVVAEYLPAQRTVFNTLRDCLLVSLLFFSGIRWINNTEDLGLNFDGIGLAKFYDANNLFIDKDRCLHEVVTRSPKKKRVPDIAEIDSKLSGVNDYYNLSNGHDFLKAFALHVTANGSRGISHDEIGNALRIAYRKDEFKLTVLFNNLKLWESNTGYVLFTVG</sequence>
<evidence type="ECO:0000259" key="1">
    <source>
        <dbReference type="Pfam" id="PF14491"/>
    </source>
</evidence>
<dbReference type="AlphaFoldDB" id="A0A1R4H3X3"/>
<evidence type="ECO:0000313" key="3">
    <source>
        <dbReference type="Proteomes" id="UP000195442"/>
    </source>
</evidence>
<dbReference type="InterPro" id="IPR029492">
    <property type="entry name" value="DUF4435"/>
</dbReference>
<name>A0A1R4H3X3_9GAMM</name>